<feature type="compositionally biased region" description="Polar residues" evidence="1">
    <location>
        <begin position="308"/>
        <end position="321"/>
    </location>
</feature>
<accession>A0AAV5E793</accession>
<feature type="compositionally biased region" description="Pro residues" evidence="1">
    <location>
        <begin position="446"/>
        <end position="457"/>
    </location>
</feature>
<feature type="compositionally biased region" description="Pro residues" evidence="1">
    <location>
        <begin position="382"/>
        <end position="396"/>
    </location>
</feature>
<feature type="region of interest" description="Disordered" evidence="1">
    <location>
        <begin position="263"/>
        <end position="287"/>
    </location>
</feature>
<feature type="region of interest" description="Disordered" evidence="1">
    <location>
        <begin position="156"/>
        <end position="244"/>
    </location>
</feature>
<proteinExistence type="predicted"/>
<feature type="region of interest" description="Disordered" evidence="1">
    <location>
        <begin position="375"/>
        <end position="466"/>
    </location>
</feature>
<evidence type="ECO:0000313" key="2">
    <source>
        <dbReference type="EMBL" id="GJN19244.1"/>
    </source>
</evidence>
<feature type="region of interest" description="Disordered" evidence="1">
    <location>
        <begin position="305"/>
        <end position="353"/>
    </location>
</feature>
<protein>
    <submittedName>
        <fullName evidence="2">Uncharacterized protein</fullName>
    </submittedName>
</protein>
<evidence type="ECO:0000313" key="3">
    <source>
        <dbReference type="Proteomes" id="UP001054889"/>
    </source>
</evidence>
<reference evidence="2" key="2">
    <citation type="submission" date="2021-12" db="EMBL/GenBank/DDBJ databases">
        <title>Resequencing data analysis of finger millet.</title>
        <authorList>
            <person name="Hatakeyama M."/>
            <person name="Aluri S."/>
            <person name="Balachadran M.T."/>
            <person name="Sivarajan S.R."/>
            <person name="Poveda L."/>
            <person name="Shimizu-Inatsugi R."/>
            <person name="Schlapbach R."/>
            <person name="Sreeman S.M."/>
            <person name="Shimizu K.K."/>
        </authorList>
    </citation>
    <scope>NUCLEOTIDE SEQUENCE</scope>
</reference>
<reference evidence="2" key="1">
    <citation type="journal article" date="2018" name="DNA Res.">
        <title>Multiple hybrid de novo genome assembly of finger millet, an orphan allotetraploid crop.</title>
        <authorList>
            <person name="Hatakeyama M."/>
            <person name="Aluri S."/>
            <person name="Balachadran M.T."/>
            <person name="Sivarajan S.R."/>
            <person name="Patrignani A."/>
            <person name="Gruter S."/>
            <person name="Poveda L."/>
            <person name="Shimizu-Inatsugi R."/>
            <person name="Baeten J."/>
            <person name="Francoijs K.J."/>
            <person name="Nataraja K.N."/>
            <person name="Reddy Y.A.N."/>
            <person name="Phadnis S."/>
            <person name="Ravikumar R.L."/>
            <person name="Schlapbach R."/>
            <person name="Sreeman S.M."/>
            <person name="Shimizu K.K."/>
        </authorList>
    </citation>
    <scope>NUCLEOTIDE SEQUENCE</scope>
</reference>
<feature type="compositionally biased region" description="Low complexity" evidence="1">
    <location>
        <begin position="409"/>
        <end position="420"/>
    </location>
</feature>
<feature type="compositionally biased region" description="Low complexity" evidence="1">
    <location>
        <begin position="436"/>
        <end position="445"/>
    </location>
</feature>
<comment type="caution">
    <text evidence="2">The sequence shown here is derived from an EMBL/GenBank/DDBJ whole genome shotgun (WGS) entry which is preliminary data.</text>
</comment>
<dbReference type="AlphaFoldDB" id="A0AAV5E793"/>
<dbReference type="Proteomes" id="UP001054889">
    <property type="component" value="Unassembled WGS sequence"/>
</dbReference>
<dbReference type="EMBL" id="BQKI01000074">
    <property type="protein sequence ID" value="GJN19244.1"/>
    <property type="molecule type" value="Genomic_DNA"/>
</dbReference>
<name>A0AAV5E793_ELECO</name>
<feature type="compositionally biased region" description="Pro residues" evidence="1">
    <location>
        <begin position="209"/>
        <end position="220"/>
    </location>
</feature>
<feature type="compositionally biased region" description="Pro residues" evidence="1">
    <location>
        <begin position="167"/>
        <end position="176"/>
    </location>
</feature>
<feature type="compositionally biased region" description="Pro residues" evidence="1">
    <location>
        <begin position="421"/>
        <end position="435"/>
    </location>
</feature>
<organism evidence="2 3">
    <name type="scientific">Eleusine coracana subsp. coracana</name>
    <dbReference type="NCBI Taxonomy" id="191504"/>
    <lineage>
        <taxon>Eukaryota</taxon>
        <taxon>Viridiplantae</taxon>
        <taxon>Streptophyta</taxon>
        <taxon>Embryophyta</taxon>
        <taxon>Tracheophyta</taxon>
        <taxon>Spermatophyta</taxon>
        <taxon>Magnoliopsida</taxon>
        <taxon>Liliopsida</taxon>
        <taxon>Poales</taxon>
        <taxon>Poaceae</taxon>
        <taxon>PACMAD clade</taxon>
        <taxon>Chloridoideae</taxon>
        <taxon>Cynodonteae</taxon>
        <taxon>Eleusininae</taxon>
        <taxon>Eleusine</taxon>
    </lineage>
</organism>
<sequence>MAAALHLAQIQTSPPLAHFLSLSLARSTSASILLLVKRRNARTRSTLDGGTCGSCVLCYYAAAFDAVHASGLPDTSPARIKAEELFTREIYDVVAFKGVDRFQQDVRLMAAGHGRAPPLYKHRHGGTQTLAAVEKKTPSGCPSTAASSPDRIASFSSFSEHRRRSPPPRPRAPPPSALVIPEHRRIGPPPRPRAPPLSALVVPEHRRIGPPPHPRAPPPSALVVPEHRRRQPSTSSPSPALTVAVRAPSTFPEHYRSGLWAATSSSNSPTITVRVSPPPPSLRSRSYSVGRPLILDTCCCTAAKQNRLRSTSGRRNSTRATPSGGWRASGRRASDPPPAGTPQLPLPTSCLRSRAPSTPPAGVCWCPLPSSDLHASASSSVPHPPIGAPPLAPPPLLGQRASAGCPVPSSGLRASTSSSLPHPPAGGPPLAPPPLLGQRASAGAPSRPPACAPPPRASSPILRPVGLRSTPCPRVAPLVGPECSAGSLVFCRAAPVLNTRRLRLKALGTMEANGFFMGLMNV</sequence>
<evidence type="ECO:0000256" key="1">
    <source>
        <dbReference type="SAM" id="MobiDB-lite"/>
    </source>
</evidence>
<keyword evidence="3" id="KW-1185">Reference proteome</keyword>
<gene>
    <name evidence="2" type="primary">gb06494</name>
    <name evidence="2" type="ORF">PR202_gb06494</name>
</gene>